<sequence>MTATVHTIGHSNHPIGRFVEILKAHGVDAVADVRSRPYSRFAPQFRRDPLRQSLEGAAIAYVFLGAELGARTDDPSCWCDGAVDYHRLAATPLFQAGLDRVRKGAADRHVALLCMERDPLTCHRCILVGRHLARRGLALAHIHYDGTVETGADADARLMRETGTVQGDVLAPDALARAYDIRGQKIAYRK</sequence>
<proteinExistence type="predicted"/>
<dbReference type="InterPro" id="IPR007438">
    <property type="entry name" value="DUF488"/>
</dbReference>
<dbReference type="PIRSF" id="PIRSF024492">
    <property type="entry name" value="UCP024492"/>
    <property type="match status" value="1"/>
</dbReference>
<dbReference type="PANTHER" id="PTHR39337:SF1">
    <property type="entry name" value="BLR5642 PROTEIN"/>
    <property type="match status" value="1"/>
</dbReference>
<gene>
    <name evidence="1" type="ORF">EDC65_4474</name>
</gene>
<name>A0A3N1L332_9PROT</name>
<dbReference type="InterPro" id="IPR014519">
    <property type="entry name" value="UCP024492"/>
</dbReference>
<protein>
    <submittedName>
        <fullName evidence="1">Uncharacterized protein DUF488</fullName>
    </submittedName>
</protein>
<dbReference type="Proteomes" id="UP000278222">
    <property type="component" value="Unassembled WGS sequence"/>
</dbReference>
<dbReference type="EMBL" id="RJKX01000016">
    <property type="protein sequence ID" value="ROP83825.1"/>
    <property type="molecule type" value="Genomic_DNA"/>
</dbReference>
<evidence type="ECO:0000313" key="1">
    <source>
        <dbReference type="EMBL" id="ROP83825.1"/>
    </source>
</evidence>
<dbReference type="RefSeq" id="WP_123693686.1">
    <property type="nucleotide sequence ID" value="NZ_AP019700.1"/>
</dbReference>
<organism evidence="1 2">
    <name type="scientific">Stella humosa</name>
    <dbReference type="NCBI Taxonomy" id="94"/>
    <lineage>
        <taxon>Bacteria</taxon>
        <taxon>Pseudomonadati</taxon>
        <taxon>Pseudomonadota</taxon>
        <taxon>Alphaproteobacteria</taxon>
        <taxon>Rhodospirillales</taxon>
        <taxon>Stellaceae</taxon>
        <taxon>Stella</taxon>
    </lineage>
</organism>
<comment type="caution">
    <text evidence="1">The sequence shown here is derived from an EMBL/GenBank/DDBJ whole genome shotgun (WGS) entry which is preliminary data.</text>
</comment>
<dbReference type="AlphaFoldDB" id="A0A3N1L332"/>
<dbReference type="PANTHER" id="PTHR39337">
    <property type="entry name" value="BLR5642 PROTEIN"/>
    <property type="match status" value="1"/>
</dbReference>
<reference evidence="1 2" key="1">
    <citation type="submission" date="2018-11" db="EMBL/GenBank/DDBJ databases">
        <title>Genomic Encyclopedia of Type Strains, Phase IV (KMG-IV): sequencing the most valuable type-strain genomes for metagenomic binning, comparative biology and taxonomic classification.</title>
        <authorList>
            <person name="Goeker M."/>
        </authorList>
    </citation>
    <scope>NUCLEOTIDE SEQUENCE [LARGE SCALE GENOMIC DNA]</scope>
    <source>
        <strain evidence="1 2">DSM 5900</strain>
    </source>
</reference>
<dbReference type="OrthoDB" id="9789109at2"/>
<evidence type="ECO:0000313" key="2">
    <source>
        <dbReference type="Proteomes" id="UP000278222"/>
    </source>
</evidence>
<keyword evidence="2" id="KW-1185">Reference proteome</keyword>
<dbReference type="Pfam" id="PF04343">
    <property type="entry name" value="DUF488"/>
    <property type="match status" value="1"/>
</dbReference>
<accession>A0A3N1L332</accession>